<dbReference type="Gene3D" id="2.30.30.490">
    <property type="match status" value="1"/>
</dbReference>
<feature type="compositionally biased region" description="Polar residues" evidence="5">
    <location>
        <begin position="345"/>
        <end position="356"/>
    </location>
</feature>
<evidence type="ECO:0000256" key="3">
    <source>
        <dbReference type="ARBA" id="ARBA00022833"/>
    </source>
</evidence>
<feature type="region of interest" description="Disordered" evidence="5">
    <location>
        <begin position="33"/>
        <end position="64"/>
    </location>
</feature>
<feature type="domain" description="ELM2" evidence="7">
    <location>
        <begin position="408"/>
        <end position="576"/>
    </location>
</feature>
<dbReference type="PANTHER" id="PTHR47672:SF1">
    <property type="entry name" value="E3 UBIQUITIN-PROTEIN LIGASE SNT2"/>
    <property type="match status" value="1"/>
</dbReference>
<keyword evidence="3" id="KW-0862">Zinc</keyword>
<dbReference type="InterPro" id="IPR013083">
    <property type="entry name" value="Znf_RING/FYVE/PHD"/>
</dbReference>
<dbReference type="InterPro" id="IPR011011">
    <property type="entry name" value="Znf_FYVE_PHD"/>
</dbReference>
<dbReference type="SMART" id="SM00717">
    <property type="entry name" value="SANT"/>
    <property type="match status" value="1"/>
</dbReference>
<dbReference type="SMART" id="SM00249">
    <property type="entry name" value="PHD"/>
    <property type="match status" value="3"/>
</dbReference>
<feature type="compositionally biased region" description="Basic and acidic residues" evidence="5">
    <location>
        <begin position="33"/>
        <end position="46"/>
    </location>
</feature>
<dbReference type="InterPro" id="IPR043151">
    <property type="entry name" value="BAH_sf"/>
</dbReference>
<dbReference type="GO" id="GO:0004842">
    <property type="term" value="F:ubiquitin-protein transferase activity"/>
    <property type="evidence" value="ECO:0007669"/>
    <property type="project" value="TreeGrafter"/>
</dbReference>
<reference evidence="11" key="1">
    <citation type="journal article" date="2016" name="Nat. Commun.">
        <title>Genome analysis of three Pneumocystis species reveals adaptation mechanisms to life exclusively in mammalian hosts.</title>
        <authorList>
            <person name="Ma L."/>
            <person name="Chen Z."/>
            <person name="Huang D.W."/>
            <person name="Kutty G."/>
            <person name="Ishihara M."/>
            <person name="Wang H."/>
            <person name="Abouelleil A."/>
            <person name="Bishop L."/>
            <person name="Davey E."/>
            <person name="Deng R."/>
            <person name="Deng X."/>
            <person name="Fan L."/>
            <person name="Fantoni G."/>
            <person name="Fitzgerald M."/>
            <person name="Gogineni E."/>
            <person name="Goldberg J.M."/>
            <person name="Handley G."/>
            <person name="Hu X."/>
            <person name="Huber C."/>
            <person name="Jiao X."/>
            <person name="Jones K."/>
            <person name="Levin J.Z."/>
            <person name="Liu Y."/>
            <person name="Macdonald P."/>
            <person name="Melnikov A."/>
            <person name="Raley C."/>
            <person name="Sassi M."/>
            <person name="Sherman B.T."/>
            <person name="Song X."/>
            <person name="Sykes S."/>
            <person name="Tran B."/>
            <person name="Walsh L."/>
            <person name="Xia Y."/>
            <person name="Yang J."/>
            <person name="Young S."/>
            <person name="Zeng Q."/>
            <person name="Zheng X."/>
            <person name="Stephens R."/>
            <person name="Nusbaum C."/>
            <person name="Birren B.W."/>
            <person name="Azadi P."/>
            <person name="Lempicki R.A."/>
            <person name="Cuomo C.A."/>
            <person name="Kovacs J.A."/>
        </authorList>
    </citation>
    <scope>NUCLEOTIDE SEQUENCE [LARGE SCALE GENOMIC DNA]</scope>
    <source>
        <strain evidence="11">RU7</strain>
    </source>
</reference>
<dbReference type="Pfam" id="PF13831">
    <property type="entry name" value="PHD_2"/>
    <property type="match status" value="1"/>
</dbReference>
<dbReference type="Pfam" id="PF01426">
    <property type="entry name" value="BAH"/>
    <property type="match status" value="1"/>
</dbReference>
<dbReference type="Gene3D" id="1.10.10.60">
    <property type="entry name" value="Homeodomain-like"/>
    <property type="match status" value="1"/>
</dbReference>
<dbReference type="Pfam" id="PF13832">
    <property type="entry name" value="zf-HC5HC2H_2"/>
    <property type="match status" value="1"/>
</dbReference>
<feature type="region of interest" description="Disordered" evidence="5">
    <location>
        <begin position="320"/>
        <end position="356"/>
    </location>
</feature>
<feature type="compositionally biased region" description="Low complexity" evidence="5">
    <location>
        <begin position="322"/>
        <end position="332"/>
    </location>
</feature>
<dbReference type="PROSITE" id="PS51293">
    <property type="entry name" value="SANT"/>
    <property type="match status" value="1"/>
</dbReference>
<accession>A0A0W4ZCS4</accession>
<dbReference type="STRING" id="1408657.A0A0W4ZCS4"/>
<name>A0A0W4ZCS4_PNEJ7</name>
<feature type="compositionally biased region" description="Acidic residues" evidence="5">
    <location>
        <begin position="333"/>
        <end position="342"/>
    </location>
</feature>
<evidence type="ECO:0000256" key="5">
    <source>
        <dbReference type="SAM" id="MobiDB-lite"/>
    </source>
</evidence>
<dbReference type="FunFam" id="2.30.30.490:FF:000018">
    <property type="entry name" value="Lid2 complex component snt2"/>
    <property type="match status" value="1"/>
</dbReference>
<dbReference type="Proteomes" id="UP000053447">
    <property type="component" value="Unassembled WGS sequence"/>
</dbReference>
<evidence type="ECO:0000259" key="7">
    <source>
        <dbReference type="PROSITE" id="PS51156"/>
    </source>
</evidence>
<dbReference type="InterPro" id="IPR019787">
    <property type="entry name" value="Znf_PHD-finger"/>
</dbReference>
<protein>
    <submittedName>
        <fullName evidence="10">Uncharacterized protein</fullName>
    </submittedName>
</protein>
<proteinExistence type="predicted"/>
<dbReference type="GO" id="GO:0008270">
    <property type="term" value="F:zinc ion binding"/>
    <property type="evidence" value="ECO:0007669"/>
    <property type="project" value="UniProtKB-KW"/>
</dbReference>
<dbReference type="InterPro" id="IPR009057">
    <property type="entry name" value="Homeodomain-like_sf"/>
</dbReference>
<keyword evidence="4" id="KW-0539">Nucleus</keyword>
<dbReference type="eggNOG" id="KOG0955">
    <property type="taxonomic scope" value="Eukaryota"/>
</dbReference>
<dbReference type="InterPro" id="IPR034732">
    <property type="entry name" value="EPHD"/>
</dbReference>
<dbReference type="Gene3D" id="3.30.40.10">
    <property type="entry name" value="Zinc/RING finger domain, C3HC4 (zinc finger)"/>
    <property type="match status" value="3"/>
</dbReference>
<evidence type="ECO:0000313" key="11">
    <source>
        <dbReference type="Proteomes" id="UP000053447"/>
    </source>
</evidence>
<dbReference type="SUPFAM" id="SSF57903">
    <property type="entry name" value="FYVE/PHD zinc finger"/>
    <property type="match status" value="2"/>
</dbReference>
<dbReference type="InterPro" id="IPR001965">
    <property type="entry name" value="Znf_PHD"/>
</dbReference>
<evidence type="ECO:0000256" key="1">
    <source>
        <dbReference type="ARBA" id="ARBA00022723"/>
    </source>
</evidence>
<sequence length="1140" mass="131845">MKEVSSENLLQYSTRLKARSRKSYDEMIDYNIEGKHPTENSSEENKSFINSQKLSTTRRKRRNTDKVNHIARIHKINYMQKNGQKELTCTLTDGSILYRNDTIYLVSEPPGEPYYLARIMEFTSMNNDPNGSINAIRVNWFYRPRDVQKKMNDSRQLFASMHSDICPLSAYRGKCKIFHKDEIEDHDEYRKTPNSFYYDRLFDRYIHRYYEVIPTHKVTNVPDRVKEVLKQQWKYVIVESGRGKELAMQHRGCKRCGNWCLSTKSIRCAVCHDDYHMYCVKPPLLKKPSKGFAWTCTPCSRAERRRIEANKNPKIFPERLSKSINSKNIENDNNNETEDNPDLSDVTSSTSSNTLESIDCSQMDEKKIYKQPTEQQKAITKLWPYRYLGIHCNVEDVLDYDDRIYPRAASRIGSKHQAVIPEQNGTLIDKLRTPTDTRKRKKGKHIYKYSSISEDEISEQIDSLTKPDNNTKTSNSTHSFESSNSKSVFNKNCSFSIKKSSKYVLRGNDDTSIKLFSKPENIPDNLIDTYLDKVRHIAEKLSLPPFSTDFQDMVLTTLYKNHFDITAAISSLSSLTRGHLNIPEFNTLELQQFENAVSQYGSELYLVANEIPTKSLSQVIRFYYFWKKTASGRNIWGNYSGRRKKEEKLFSSNHNRSVLDSSLYLTEDIADSSDDSAYSSEKAILRQKSFICKFCSITESRLWKRAPGGSVISDKNVVTALCQRCGELWRKYSVRWEPPEEIARKLSEPGARWRKKKFEEELLKEQVVFEEKEKTEENNDKSGLGKRRRLKNEVKYSKKDMDDTLISKENFTTLCRVCKLFEPKSMLYRCRTCELIVHKTCYGVSVDSNSWNCDMCINDKAPVVSTNYKCVLCSVHNNSSSDSNSLFREALKQTSGNNWAHVVCAVWIPELKFTYPSTFQPIEGIGAISLARWQQVCSICKKNQGACALCHICHIPVHVTCAINAGYIIGFDIALVKGSRKDNAITIKFCGEYGVMTAAIWCPNHNMKKTVVHNINEYDYELNKYAIKVYVENYKTSMIPTKIGNKRSDTDVYFGHTTPLTIAIKLEELKNLRIKEQYLTIKKLTKSCHICKTVISPIWWPMNNIVSESTDISHNITSLYICHLCYFTQKKKINDFISND</sequence>
<dbReference type="GO" id="GO:0036205">
    <property type="term" value="P:histone catabolic process"/>
    <property type="evidence" value="ECO:0007669"/>
    <property type="project" value="TreeGrafter"/>
</dbReference>
<gene>
    <name evidence="10" type="ORF">T551_03524</name>
</gene>
<evidence type="ECO:0000256" key="2">
    <source>
        <dbReference type="ARBA" id="ARBA00022771"/>
    </source>
</evidence>
<feature type="domain" description="PHD-type" evidence="9">
    <location>
        <begin position="867"/>
        <end position="994"/>
    </location>
</feature>
<keyword evidence="2" id="KW-0863">Zinc-finger</keyword>
<dbReference type="AlphaFoldDB" id="A0A0W4ZCS4"/>
<dbReference type="SMART" id="SM00439">
    <property type="entry name" value="BAH"/>
    <property type="match status" value="1"/>
</dbReference>
<comment type="caution">
    <text evidence="10">The sequence shown here is derived from an EMBL/GenBank/DDBJ whole genome shotgun (WGS) entry which is preliminary data.</text>
</comment>
<feature type="region of interest" description="Disordered" evidence="5">
    <location>
        <begin position="458"/>
        <end position="486"/>
    </location>
</feature>
<evidence type="ECO:0000259" key="8">
    <source>
        <dbReference type="PROSITE" id="PS51293"/>
    </source>
</evidence>
<evidence type="ECO:0000259" key="6">
    <source>
        <dbReference type="PROSITE" id="PS51038"/>
    </source>
</evidence>
<dbReference type="InterPro" id="IPR029617">
    <property type="entry name" value="Snt2"/>
</dbReference>
<dbReference type="SUPFAM" id="SSF46689">
    <property type="entry name" value="Homeodomain-like"/>
    <property type="match status" value="1"/>
</dbReference>
<dbReference type="GeneID" id="28942042"/>
<dbReference type="InterPro" id="IPR000949">
    <property type="entry name" value="ELM2_dom"/>
</dbReference>
<dbReference type="InterPro" id="IPR001025">
    <property type="entry name" value="BAH_dom"/>
</dbReference>
<feature type="compositionally biased region" description="Low complexity" evidence="5">
    <location>
        <begin position="472"/>
        <end position="486"/>
    </location>
</feature>
<keyword evidence="11" id="KW-1185">Reference proteome</keyword>
<dbReference type="OrthoDB" id="336088at2759"/>
<feature type="domain" description="BAH" evidence="6">
    <location>
        <begin position="95"/>
        <end position="213"/>
    </location>
</feature>
<dbReference type="InterPro" id="IPR001005">
    <property type="entry name" value="SANT/Myb"/>
</dbReference>
<dbReference type="PROSITE" id="PS51038">
    <property type="entry name" value="BAH"/>
    <property type="match status" value="1"/>
</dbReference>
<dbReference type="RefSeq" id="XP_018227927.1">
    <property type="nucleotide sequence ID" value="XM_018375787.1"/>
</dbReference>
<dbReference type="GO" id="GO:0003682">
    <property type="term" value="F:chromatin binding"/>
    <property type="evidence" value="ECO:0007669"/>
    <property type="project" value="InterPro"/>
</dbReference>
<evidence type="ECO:0000259" key="9">
    <source>
        <dbReference type="PROSITE" id="PS51805"/>
    </source>
</evidence>
<dbReference type="EMBL" id="LFWA01000018">
    <property type="protein sequence ID" value="KTW26224.1"/>
    <property type="molecule type" value="Genomic_DNA"/>
</dbReference>
<dbReference type="PROSITE" id="PS51805">
    <property type="entry name" value="EPHD"/>
    <property type="match status" value="1"/>
</dbReference>
<evidence type="ECO:0000256" key="4">
    <source>
        <dbReference type="ARBA" id="ARBA00023242"/>
    </source>
</evidence>
<dbReference type="PANTHER" id="PTHR47672">
    <property type="entry name" value="E3 UBIQUITIN-PROTEIN LIGASE SNT2"/>
    <property type="match status" value="1"/>
</dbReference>
<dbReference type="Pfam" id="PF00628">
    <property type="entry name" value="PHD"/>
    <property type="match status" value="1"/>
</dbReference>
<organism evidence="10 11">
    <name type="scientific">Pneumocystis jirovecii (strain RU7)</name>
    <name type="common">Human pneumocystis pneumonia agent</name>
    <dbReference type="NCBI Taxonomy" id="1408657"/>
    <lineage>
        <taxon>Eukaryota</taxon>
        <taxon>Fungi</taxon>
        <taxon>Dikarya</taxon>
        <taxon>Ascomycota</taxon>
        <taxon>Taphrinomycotina</taxon>
        <taxon>Pneumocystomycetes</taxon>
        <taxon>Pneumocystaceae</taxon>
        <taxon>Pneumocystis</taxon>
    </lineage>
</organism>
<dbReference type="CDD" id="cd15497">
    <property type="entry name" value="PHD1_Snt2p_like"/>
    <property type="match status" value="1"/>
</dbReference>
<dbReference type="PROSITE" id="PS51156">
    <property type="entry name" value="ELM2"/>
    <property type="match status" value="1"/>
</dbReference>
<dbReference type="VEuPathDB" id="FungiDB:T551_03524"/>
<keyword evidence="1" id="KW-0479">Metal-binding</keyword>
<dbReference type="GO" id="GO:0048189">
    <property type="term" value="C:Lid2 complex"/>
    <property type="evidence" value="ECO:0007669"/>
    <property type="project" value="TreeGrafter"/>
</dbReference>
<evidence type="ECO:0000313" key="10">
    <source>
        <dbReference type="EMBL" id="KTW26224.1"/>
    </source>
</evidence>
<feature type="domain" description="SANT" evidence="8">
    <location>
        <begin position="583"/>
        <end position="631"/>
    </location>
</feature>
<dbReference type="InterPro" id="IPR017884">
    <property type="entry name" value="SANT_dom"/>
</dbReference>